<organism evidence="2 3">
    <name type="scientific">Theileria orientalis</name>
    <dbReference type="NCBI Taxonomy" id="68886"/>
    <lineage>
        <taxon>Eukaryota</taxon>
        <taxon>Sar</taxon>
        <taxon>Alveolata</taxon>
        <taxon>Apicomplexa</taxon>
        <taxon>Aconoidasida</taxon>
        <taxon>Piroplasmida</taxon>
        <taxon>Theileriidae</taxon>
        <taxon>Theileria</taxon>
    </lineage>
</organism>
<evidence type="ECO:0000313" key="2">
    <source>
        <dbReference type="EMBL" id="UKK00925.1"/>
    </source>
</evidence>
<evidence type="ECO:0008006" key="4">
    <source>
        <dbReference type="Google" id="ProtNLM"/>
    </source>
</evidence>
<dbReference type="EMBL" id="CP056069">
    <property type="protein sequence ID" value="UKK00925.1"/>
    <property type="molecule type" value="Genomic_DNA"/>
</dbReference>
<gene>
    <name evidence="2" type="ORF">MACK_001003</name>
</gene>
<proteinExistence type="predicted"/>
<dbReference type="InterPro" id="IPR007480">
    <property type="entry name" value="DUF529"/>
</dbReference>
<reference evidence="2" key="1">
    <citation type="submission" date="2022-07" db="EMBL/GenBank/DDBJ databases">
        <title>Evaluation of T. orientalis genome assembly methods using nanopore sequencing and analysis of variation between genomes.</title>
        <authorList>
            <person name="Yam J."/>
            <person name="Micallef M.L."/>
            <person name="Liu M."/>
            <person name="Djordjevic S.P."/>
            <person name="Bogema D.R."/>
            <person name="Jenkins C."/>
        </authorList>
    </citation>
    <scope>NUCLEOTIDE SEQUENCE</scope>
    <source>
        <strain evidence="2">Goon Nure</strain>
    </source>
</reference>
<protein>
    <recommendedName>
        <fullName evidence="4">Signal peptide containing protein</fullName>
    </recommendedName>
</protein>
<evidence type="ECO:0000256" key="1">
    <source>
        <dbReference type="SAM" id="SignalP"/>
    </source>
</evidence>
<dbReference type="Pfam" id="PF04385">
    <property type="entry name" value="FAINT"/>
    <property type="match status" value="1"/>
</dbReference>
<feature type="signal peptide" evidence="1">
    <location>
        <begin position="1"/>
        <end position="18"/>
    </location>
</feature>
<sequence length="286" mass="32638">MQCVATLIITLLTLECRAEKMAETLDISKNLDDEMFRMEPVKENGAEFIRYTPKKGFMIARVIQDYNFIWQRLSYRQECAQVDVYKSNDKPFLIYMKVVKPDEESNLYFMNTISTWTPITYTDFNDALNKKSKGGVFDLSPDASSDRSKRIKVTVYYIDGLACRKYGPMPHNRIVKVIDGSGIIWQGGDAECTGVILYPETGEGKLLHLFLEKGKSSEHKYYSRDGDTWKEINTVTYRTLLDEFTPKDTQAGDSTKPTGKRKVGSYSVPSLLCTLIIPALVFTHVH</sequence>
<feature type="chain" id="PRO_5037859944" description="Signal peptide containing protein" evidence="1">
    <location>
        <begin position="19"/>
        <end position="286"/>
    </location>
</feature>
<name>A0A976MAV1_THEOR</name>
<dbReference type="AlphaFoldDB" id="A0A976MAV1"/>
<accession>A0A976MAV1</accession>
<evidence type="ECO:0000313" key="3">
    <source>
        <dbReference type="Proteomes" id="UP000244811"/>
    </source>
</evidence>
<dbReference type="Proteomes" id="UP000244811">
    <property type="component" value="Chromosome 1"/>
</dbReference>
<keyword evidence="1" id="KW-0732">Signal</keyword>